<organism evidence="14 15">
    <name type="scientific">Puccinia triticina</name>
    <dbReference type="NCBI Taxonomy" id="208348"/>
    <lineage>
        <taxon>Eukaryota</taxon>
        <taxon>Fungi</taxon>
        <taxon>Dikarya</taxon>
        <taxon>Basidiomycota</taxon>
        <taxon>Pucciniomycotina</taxon>
        <taxon>Pucciniomycetes</taxon>
        <taxon>Pucciniales</taxon>
        <taxon>Pucciniaceae</taxon>
        <taxon>Puccinia</taxon>
    </lineage>
</organism>
<comment type="similarity">
    <text evidence="3">Belongs to the ATG2 family.</text>
</comment>
<feature type="region of interest" description="Disordered" evidence="13">
    <location>
        <begin position="1781"/>
        <end position="1800"/>
    </location>
</feature>
<gene>
    <name evidence="14" type="ORF">PtA15_16A299</name>
</gene>
<evidence type="ECO:0000313" key="15">
    <source>
        <dbReference type="Proteomes" id="UP001164743"/>
    </source>
</evidence>
<evidence type="ECO:0000256" key="4">
    <source>
        <dbReference type="ARBA" id="ARBA00018070"/>
    </source>
</evidence>
<evidence type="ECO:0000256" key="3">
    <source>
        <dbReference type="ARBA" id="ARBA00009714"/>
    </source>
</evidence>
<comment type="subcellular location">
    <subcellularLocation>
        <location evidence="1">Endoplasmic reticulum membrane</location>
        <topology evidence="1">Peripheral membrane protein</topology>
    </subcellularLocation>
    <subcellularLocation>
        <location evidence="2">Preautophagosomal structure membrane</location>
        <topology evidence="2">Peripheral membrane protein</topology>
    </subcellularLocation>
</comment>
<evidence type="ECO:0000256" key="6">
    <source>
        <dbReference type="ARBA" id="ARBA00022824"/>
    </source>
</evidence>
<keyword evidence="7" id="KW-0072">Autophagy</keyword>
<comment type="catalytic activity">
    <reaction evidence="10">
        <text>a 1,2-diacyl-sn-glycero-3-phospho-L-serine(in) = a 1,2-diacyl-sn-glycero-3-phospho-L-serine(out)</text>
        <dbReference type="Rhea" id="RHEA:38663"/>
        <dbReference type="ChEBI" id="CHEBI:57262"/>
    </reaction>
</comment>
<evidence type="ECO:0000256" key="12">
    <source>
        <dbReference type="ARBA" id="ARBA00024631"/>
    </source>
</evidence>
<feature type="region of interest" description="Disordered" evidence="13">
    <location>
        <begin position="278"/>
        <end position="301"/>
    </location>
</feature>
<keyword evidence="15" id="KW-1185">Reference proteome</keyword>
<feature type="compositionally biased region" description="Basic and acidic residues" evidence="13">
    <location>
        <begin position="859"/>
        <end position="870"/>
    </location>
</feature>
<dbReference type="Proteomes" id="UP001164743">
    <property type="component" value="Chromosome 16A"/>
</dbReference>
<dbReference type="Pfam" id="PF13329">
    <property type="entry name" value="ATG2_CAD"/>
    <property type="match status" value="1"/>
</dbReference>
<feature type="region of interest" description="Disordered" evidence="13">
    <location>
        <begin position="834"/>
        <end position="872"/>
    </location>
</feature>
<evidence type="ECO:0000313" key="14">
    <source>
        <dbReference type="EMBL" id="WAQ92391.1"/>
    </source>
</evidence>
<evidence type="ECO:0000256" key="10">
    <source>
        <dbReference type="ARBA" id="ARBA00024479"/>
    </source>
</evidence>
<dbReference type="PANTHER" id="PTHR13190:SF1">
    <property type="entry name" value="AUTOPHAGY-RELATED 2, ISOFORM A"/>
    <property type="match status" value="1"/>
</dbReference>
<feature type="compositionally biased region" description="Low complexity" evidence="13">
    <location>
        <begin position="401"/>
        <end position="423"/>
    </location>
</feature>
<feature type="region of interest" description="Disordered" evidence="13">
    <location>
        <begin position="359"/>
        <end position="386"/>
    </location>
</feature>
<feature type="compositionally biased region" description="Polar residues" evidence="13">
    <location>
        <begin position="637"/>
        <end position="647"/>
    </location>
</feature>
<dbReference type="EMBL" id="CP110436">
    <property type="protein sequence ID" value="WAQ92391.1"/>
    <property type="molecule type" value="Genomic_DNA"/>
</dbReference>
<evidence type="ECO:0000256" key="11">
    <source>
        <dbReference type="ARBA" id="ARBA00024615"/>
    </source>
</evidence>
<comment type="catalytic activity">
    <reaction evidence="12">
        <text>a 1,2-diacyl-sn-glycero-3-phosphocholine(in) = a 1,2-diacyl-sn-glycero-3-phosphocholine(out)</text>
        <dbReference type="Rhea" id="RHEA:38571"/>
        <dbReference type="ChEBI" id="CHEBI:57643"/>
    </reaction>
</comment>
<feature type="region of interest" description="Disordered" evidence="13">
    <location>
        <begin position="636"/>
        <end position="667"/>
    </location>
</feature>
<sequence>MAPFSLPSFSPATLQHNLLSYLVRRFLGPLLKHPLDHQLATPAHPGTFVLKHVQLDPQVTPSPYLRTRTMTLTQFRAQALQDQLAGSLAPFAIHAVSVAELALQINWPSWSFSLQGYVPDVKVSARDVQVTLAVSEHPPSHLPQHEPPSHLLNPIHLDENLATIAHDFVGQGWPESSAYDDPSDQLFPGAFTTRTNPASAADHDQRGFFAGLVQNILAKFNFELTQLTVILNHQHLQALLSIDSITSLDLSSDEPHPPSSISREIRTSCPVIYLKPLSDQEADRPGPPSSPNSSSNQSLDSEHDMLMSQATVDLRRPAPLFASAAETLDPIDEQNLLEKPSPSEPIIKPENVVLQFIGTSTNGPAQEPSTESSELSPKDSRDHLDPNNSLRFLFWVANSPSSSSAEEEATPSTTQPGSTDTPTQDPPPEPAIQQRRPQLNIQIHLPVLAVSIRLPRHLNALTQLVSTLMSTIPSTSTSPPASAPETPSLAISAELKLHALNGTLAFPTPYPESATPGDDLPLSSISVQAHLIDLVFNTPLAQPVTETLQANQPRSELTLRVDQIKGGSEIIHTSSSTRLKSVFLLAPARDDHASPALSVTHTIDSMQIISSSIWLNLDLDVLAVLIPLIDAVRASSMPANRPSSSGVSGAEDHPKTSAPLSGAKKEDKYTTTVSIPCLYMDVQSPGEMAPARPDRCAGERVLGAVLKSFQMIATSEGQIGCSIFEVALGFRVGTTAEARARAPLSPFLGIAHACIPASKDQHHRFPGLRLTHILPPPTTPLDPARSSSENEPGHRPTSFKLETVTIDFSKDQFDRLQYWVDDLGRWATALSIASPPASSGPSSHADQHRPCQSKAATGRRQEEDDNRSGKESLVGTLTVSKIALTIRLPPADLPSQRSPPPPIKLVIQFDLLSIHQLRLPLHAEFDAQTRLLIRACSAALHHNSTGSPVPILYRAPDHDLLEPPSADSSAVSLAIFATQSPPPEARTSQPKKIQLGLQVSHTIVRLGPCCTWTAELARFLKAPAGVFEAVGPEYRSQISVDLAGCALELVAPPPPSSTAATMAAPGPAADDCSANEHAPPPAFVLQILATHARLSLALDPQSSVVSPLLAASLLVSLAEAPASSSPVPSDPLSFAEIVALDDLAVSAVYAWTSGRPTCRTTLHRGNLAVSLCADSTDSLADVISRLSAIPFQAKADLPREDVESSPPAPRVEDPIVASTMLRSAMRESSSSRSRSILIQKDEDLAEEDYPSNVAFLDQKQPTLSHHHHHLVAPNTPAILRPLSGQGLNIIDDYLLNVPSPSKASSQTIEAEVQVEDLDVVVRFYDGYDWNSTRQTIQQAQKTVRKKLQKIRQLLATGTPADARSMEENLGPTTLFESVHLGLDASTRGLSTAQLLDAIDDQLEKEPGEPASDDPESMADSWQSLAAHPSKDHPPPRLVSVPSSKQQHLARSAQPMLNILLNGVQGRFRKYQEPPPSRPADPSKDDQSNDARITSLHLKTDALTIIDNVPTSTWKKFLTELRPGEGGMMRPTGAPMLRLSFLVTPSARLSARNEAIVKLKISPLRLYVDQDAVDFLKTFFAFQNHASPSPASASPISSSPESAGPPVEGLFFQRVEILPIRIKLDYKPKRVNYMALKEGKTIELMNFFHFEGSDMVLRHATLTGISRASKIGELLQEIWTPDVKANQLADVISGIAPVRSVVNLGTGIADLVLLPIEEMKKKDGRLSRGIQKGTSSFAKNTTLEVLKLGARLAVGTQVILEKAEAILGASAVNHPLRGETIVPPTPAAPSTDPSLHHHHHPEQVSRYALQPQSFALGAHSAYLDLRDNFRSTAQTILAVPLEVFNEGSGHAVVKAIPIAILHPIVGASGAISKTLLGLHNSLDPNASASLLLDKYKQDSPPRP</sequence>
<keyword evidence="6" id="KW-0256">Endoplasmic reticulum</keyword>
<evidence type="ECO:0000256" key="1">
    <source>
        <dbReference type="ARBA" id="ARBA00004406"/>
    </source>
</evidence>
<dbReference type="GeneID" id="77804869"/>
<protein>
    <recommendedName>
        <fullName evidence="4">Autophagy-related protein 2</fullName>
    </recommendedName>
</protein>
<keyword evidence="5" id="KW-0813">Transport</keyword>
<feature type="compositionally biased region" description="Polar residues" evidence="13">
    <location>
        <begin position="359"/>
        <end position="375"/>
    </location>
</feature>
<feature type="region of interest" description="Disordered" evidence="13">
    <location>
        <begin position="770"/>
        <end position="798"/>
    </location>
</feature>
<evidence type="ECO:0000256" key="8">
    <source>
        <dbReference type="ARBA" id="ARBA00023055"/>
    </source>
</evidence>
<evidence type="ECO:0000256" key="9">
    <source>
        <dbReference type="ARBA" id="ARBA00023136"/>
    </source>
</evidence>
<feature type="region of interest" description="Disordered" evidence="13">
    <location>
        <begin position="1468"/>
        <end position="1488"/>
    </location>
</feature>
<dbReference type="PANTHER" id="PTHR13190">
    <property type="entry name" value="AUTOPHAGY-RELATED 2, ISOFORM A"/>
    <property type="match status" value="1"/>
</dbReference>
<name>A0ABY7D446_9BASI</name>
<feature type="region of interest" description="Disordered" evidence="13">
    <location>
        <begin position="401"/>
        <end position="432"/>
    </location>
</feature>
<feature type="compositionally biased region" description="Low complexity" evidence="13">
    <location>
        <begin position="834"/>
        <end position="844"/>
    </location>
</feature>
<evidence type="ECO:0000256" key="7">
    <source>
        <dbReference type="ARBA" id="ARBA00023006"/>
    </source>
</evidence>
<feature type="region of interest" description="Disordered" evidence="13">
    <location>
        <begin position="1403"/>
        <end position="1449"/>
    </location>
</feature>
<evidence type="ECO:0000256" key="5">
    <source>
        <dbReference type="ARBA" id="ARBA00022448"/>
    </source>
</evidence>
<reference evidence="14" key="1">
    <citation type="submission" date="2022-10" db="EMBL/GenBank/DDBJ databases">
        <title>Puccinia triticina Genome sequencing and assembly.</title>
        <authorList>
            <person name="Li C."/>
        </authorList>
    </citation>
    <scope>NUCLEOTIDE SEQUENCE</scope>
    <source>
        <strain evidence="14">Pt15</strain>
    </source>
</reference>
<evidence type="ECO:0000256" key="2">
    <source>
        <dbReference type="ARBA" id="ARBA00004623"/>
    </source>
</evidence>
<evidence type="ECO:0000256" key="13">
    <source>
        <dbReference type="SAM" id="MobiDB-lite"/>
    </source>
</evidence>
<feature type="compositionally biased region" description="Basic and acidic residues" evidence="13">
    <location>
        <begin position="376"/>
        <end position="385"/>
    </location>
</feature>
<accession>A0ABY7D446</accession>
<keyword evidence="9" id="KW-0472">Membrane</keyword>
<keyword evidence="8" id="KW-0445">Lipid transport</keyword>
<comment type="catalytic activity">
    <reaction evidence="11">
        <text>a 1,2-diacyl-sn-glycero-3-phosphoethanolamine(in) = a 1,2-diacyl-sn-glycero-3-phosphoethanolamine(out)</text>
        <dbReference type="Rhea" id="RHEA:38895"/>
        <dbReference type="ChEBI" id="CHEBI:64612"/>
    </reaction>
</comment>
<dbReference type="RefSeq" id="XP_053027946.1">
    <property type="nucleotide sequence ID" value="XM_053163974.1"/>
</dbReference>
<dbReference type="InterPro" id="IPR026849">
    <property type="entry name" value="ATG2"/>
</dbReference>
<proteinExistence type="inferred from homology"/>